<comment type="caution">
    <text evidence="1">The sequence shown here is derived from an EMBL/GenBank/DDBJ whole genome shotgun (WGS) entry which is preliminary data.</text>
</comment>
<gene>
    <name evidence="1" type="ORF">ACFP1Z_23265</name>
</gene>
<sequence>MEWISPEEECALLNARELSPLWSLLADWSESEDEEVWRRHIPVFTRIISRWSQEKYIVVHSGPEWPACEAGDVVAGSALERLLADPATWEYQEDPVRVIGLAPGENFTVLSSPPQGS</sequence>
<dbReference type="Proteomes" id="UP001596083">
    <property type="component" value="Unassembled WGS sequence"/>
</dbReference>
<keyword evidence="2" id="KW-1185">Reference proteome</keyword>
<name>A0ABW0Z4L8_9ACTN</name>
<dbReference type="RefSeq" id="WP_390319045.1">
    <property type="nucleotide sequence ID" value="NZ_JBHSPB010000015.1"/>
</dbReference>
<dbReference type="EMBL" id="JBHSPB010000015">
    <property type="protein sequence ID" value="MFC5723092.1"/>
    <property type="molecule type" value="Genomic_DNA"/>
</dbReference>
<proteinExistence type="predicted"/>
<organism evidence="1 2">
    <name type="scientific">Streptomyces gamaensis</name>
    <dbReference type="NCBI Taxonomy" id="1763542"/>
    <lineage>
        <taxon>Bacteria</taxon>
        <taxon>Bacillati</taxon>
        <taxon>Actinomycetota</taxon>
        <taxon>Actinomycetes</taxon>
        <taxon>Kitasatosporales</taxon>
        <taxon>Streptomycetaceae</taxon>
        <taxon>Streptomyces</taxon>
    </lineage>
</organism>
<evidence type="ECO:0000313" key="2">
    <source>
        <dbReference type="Proteomes" id="UP001596083"/>
    </source>
</evidence>
<protein>
    <submittedName>
        <fullName evidence="1">Uncharacterized protein</fullName>
    </submittedName>
</protein>
<reference evidence="2" key="1">
    <citation type="journal article" date="2019" name="Int. J. Syst. Evol. Microbiol.">
        <title>The Global Catalogue of Microorganisms (GCM) 10K type strain sequencing project: providing services to taxonomists for standard genome sequencing and annotation.</title>
        <authorList>
            <consortium name="The Broad Institute Genomics Platform"/>
            <consortium name="The Broad Institute Genome Sequencing Center for Infectious Disease"/>
            <person name="Wu L."/>
            <person name="Ma J."/>
        </authorList>
    </citation>
    <scope>NUCLEOTIDE SEQUENCE [LARGE SCALE GENOMIC DNA]</scope>
    <source>
        <strain evidence="2">CGMCC 4.7304</strain>
    </source>
</reference>
<accession>A0ABW0Z4L8</accession>
<evidence type="ECO:0000313" key="1">
    <source>
        <dbReference type="EMBL" id="MFC5723092.1"/>
    </source>
</evidence>